<keyword evidence="1" id="KW-0489">Methyltransferase</keyword>
<dbReference type="Pfam" id="PF10294">
    <property type="entry name" value="Methyltransf_16"/>
    <property type="match status" value="1"/>
</dbReference>
<comment type="caution">
    <text evidence="1">The sequence shown here is derived from an EMBL/GenBank/DDBJ whole genome shotgun (WGS) entry which is preliminary data.</text>
</comment>
<dbReference type="EMBL" id="JAAECE010000014">
    <property type="protein sequence ID" value="KAF1796110.1"/>
    <property type="molecule type" value="Genomic_DNA"/>
</dbReference>
<dbReference type="InterPro" id="IPR029063">
    <property type="entry name" value="SAM-dependent_MTases_sf"/>
</dbReference>
<dbReference type="GO" id="GO:0008168">
    <property type="term" value="F:methyltransferase activity"/>
    <property type="evidence" value="ECO:0007669"/>
    <property type="project" value="UniProtKB-KW"/>
</dbReference>
<dbReference type="SUPFAM" id="SSF53335">
    <property type="entry name" value="S-adenosyl-L-methionine-dependent methyltransferases"/>
    <property type="match status" value="1"/>
</dbReference>
<dbReference type="CDD" id="cd02440">
    <property type="entry name" value="AdoMet_MTases"/>
    <property type="match status" value="1"/>
</dbReference>
<dbReference type="Gene3D" id="3.40.50.150">
    <property type="entry name" value="Vaccinia Virus protein VP39"/>
    <property type="match status" value="1"/>
</dbReference>
<reference evidence="1 2" key="1">
    <citation type="submission" date="2019-09" db="EMBL/GenBank/DDBJ databases">
        <authorList>
            <consortium name="DOE Joint Genome Institute"/>
            <person name="Mondo S.J."/>
            <person name="Navarro-Mendoza M.I."/>
            <person name="Perez-Arques C."/>
            <person name="Panchal S."/>
            <person name="Nicolas F.E."/>
            <person name="Ganguly P."/>
            <person name="Pangilinan J."/>
            <person name="Grigoriev I."/>
            <person name="Heitman J."/>
            <person name="Sanya K."/>
            <person name="Garre V."/>
        </authorList>
    </citation>
    <scope>NUCLEOTIDE SEQUENCE [LARGE SCALE GENOMIC DNA]</scope>
    <source>
        <strain evidence="1 2">MU402</strain>
    </source>
</reference>
<gene>
    <name evidence="1" type="ORF">FB192DRAFT_1044671</name>
</gene>
<proteinExistence type="predicted"/>
<dbReference type="InterPro" id="IPR019410">
    <property type="entry name" value="Methyltransf_16"/>
</dbReference>
<name>A0A8H4B5U8_MUCCL</name>
<dbReference type="Proteomes" id="UP000469890">
    <property type="component" value="Unassembled WGS sequence"/>
</dbReference>
<dbReference type="PANTHER" id="PTHR14614">
    <property type="entry name" value="HEPATOCELLULAR CARCINOMA-ASSOCIATED ANTIGEN"/>
    <property type="match status" value="1"/>
</dbReference>
<accession>A0A8H4B5U8</accession>
<sequence length="356" mass="40733">MATTTTTIRIEKSDDLLVKIEDFSNLAKTSGFKSKGDTLRDAIDNLLDVLDDLIRLSADRFMSLGDIDHDDIEEEEYEQYIVHPNDIIRAKGYSSAILLKLISAEILFEDDKDEERMERASRLLAHMSGRGAAGSITRTWHIPYLNSNGVRQELLVPLHEPCYVGNDLGFKTWGAAPMMAKKLLQQNIIPHLPDCRVLELGTGTGMVGLICDHLGASEIHVTDYHPRVLENVAYNVELNKSRAQVAKLDFIQVAKDEASEWHNQKFDIVIASDLLYEMEHAEYLPIAVEKLMKNDFYFMIPLRETHWEEVRHFEAKMKSLGLSIRRVQDSEREEEEGLVQFRYYEYTRGAISNVSQ</sequence>
<protein>
    <submittedName>
        <fullName evidence="1">Putative methyltransferase-domain-containing protein</fullName>
    </submittedName>
</protein>
<evidence type="ECO:0000313" key="2">
    <source>
        <dbReference type="Proteomes" id="UP000469890"/>
    </source>
</evidence>
<evidence type="ECO:0000313" key="1">
    <source>
        <dbReference type="EMBL" id="KAF1796110.1"/>
    </source>
</evidence>
<dbReference type="AlphaFoldDB" id="A0A8H4B5U8"/>
<organism evidence="1 2">
    <name type="scientific">Mucor circinelloides f. lusitanicus</name>
    <name type="common">Mucor racemosus var. lusitanicus</name>
    <dbReference type="NCBI Taxonomy" id="29924"/>
    <lineage>
        <taxon>Eukaryota</taxon>
        <taxon>Fungi</taxon>
        <taxon>Fungi incertae sedis</taxon>
        <taxon>Mucoromycota</taxon>
        <taxon>Mucoromycotina</taxon>
        <taxon>Mucoromycetes</taxon>
        <taxon>Mucorales</taxon>
        <taxon>Mucorineae</taxon>
        <taxon>Mucoraceae</taxon>
        <taxon>Mucor</taxon>
    </lineage>
</organism>
<keyword evidence="1" id="KW-0808">Transferase</keyword>
<dbReference type="GO" id="GO:0032259">
    <property type="term" value="P:methylation"/>
    <property type="evidence" value="ECO:0007669"/>
    <property type="project" value="UniProtKB-KW"/>
</dbReference>